<evidence type="ECO:0000256" key="5">
    <source>
        <dbReference type="ARBA" id="ARBA00022840"/>
    </source>
</evidence>
<dbReference type="InterPro" id="IPR000924">
    <property type="entry name" value="Glu/Gln-tRNA-synth"/>
</dbReference>
<organism evidence="9 10">
    <name type="scientific">Candidatus Spyradenecus faecavium</name>
    <dbReference type="NCBI Taxonomy" id="2840947"/>
    <lineage>
        <taxon>Bacteria</taxon>
        <taxon>Pseudomonadati</taxon>
        <taxon>Lentisphaerota</taxon>
        <taxon>Lentisphaeria</taxon>
        <taxon>Lentisphaerales</taxon>
        <taxon>Lentisphaeraceae</taxon>
        <taxon>Lentisphaeraceae incertae sedis</taxon>
        <taxon>Candidatus Spyradenecus</taxon>
    </lineage>
</organism>
<dbReference type="InterPro" id="IPR001412">
    <property type="entry name" value="aa-tRNA-synth_I_CS"/>
</dbReference>
<feature type="domain" description="Glutamyl/glutaminyl-tRNA synthetase class Ib catalytic" evidence="8">
    <location>
        <begin position="6"/>
        <end position="267"/>
    </location>
</feature>
<keyword evidence="4" id="KW-0862">Zinc</keyword>
<evidence type="ECO:0000256" key="6">
    <source>
        <dbReference type="ARBA" id="ARBA00023146"/>
    </source>
</evidence>
<keyword evidence="1 7" id="KW-0436">Ligase</keyword>
<dbReference type="GO" id="GO:0004818">
    <property type="term" value="F:glutamate-tRNA ligase activity"/>
    <property type="evidence" value="ECO:0007669"/>
    <property type="project" value="TreeGrafter"/>
</dbReference>
<reference evidence="9" key="2">
    <citation type="journal article" date="2021" name="PeerJ">
        <title>Extensive microbial diversity within the chicken gut microbiome revealed by metagenomics and culture.</title>
        <authorList>
            <person name="Gilroy R."/>
            <person name="Ravi A."/>
            <person name="Getino M."/>
            <person name="Pursley I."/>
            <person name="Horton D.L."/>
            <person name="Alikhan N.F."/>
            <person name="Baker D."/>
            <person name="Gharbi K."/>
            <person name="Hall N."/>
            <person name="Watson M."/>
            <person name="Adriaenssens E.M."/>
            <person name="Foster-Nyarko E."/>
            <person name="Jarju S."/>
            <person name="Secka A."/>
            <person name="Antonio M."/>
            <person name="Oren A."/>
            <person name="Chaudhuri R.R."/>
            <person name="La Ragione R."/>
            <person name="Hildebrand F."/>
            <person name="Pallen M.J."/>
        </authorList>
    </citation>
    <scope>NUCLEOTIDE SEQUENCE</scope>
    <source>
        <strain evidence="9">35461</strain>
    </source>
</reference>
<comment type="similarity">
    <text evidence="7">Belongs to the class-I aminoacyl-tRNA synthetase family.</text>
</comment>
<name>A0A9D1T3E1_9BACT</name>
<evidence type="ECO:0000256" key="3">
    <source>
        <dbReference type="ARBA" id="ARBA00022741"/>
    </source>
</evidence>
<dbReference type="InterPro" id="IPR049940">
    <property type="entry name" value="GluQ/Sye"/>
</dbReference>
<keyword evidence="2" id="KW-0479">Metal-binding</keyword>
<dbReference type="Pfam" id="PF00749">
    <property type="entry name" value="tRNA-synt_1c"/>
    <property type="match status" value="1"/>
</dbReference>
<evidence type="ECO:0000259" key="8">
    <source>
        <dbReference type="Pfam" id="PF00749"/>
    </source>
</evidence>
<dbReference type="SUPFAM" id="SSF52374">
    <property type="entry name" value="Nucleotidylyl transferase"/>
    <property type="match status" value="1"/>
</dbReference>
<gene>
    <name evidence="9" type="ORF">IAC79_05845</name>
</gene>
<proteinExistence type="inferred from homology"/>
<dbReference type="AlphaFoldDB" id="A0A9D1T3E1"/>
<dbReference type="PANTHER" id="PTHR43311">
    <property type="entry name" value="GLUTAMATE--TRNA LIGASE"/>
    <property type="match status" value="1"/>
</dbReference>
<dbReference type="PANTHER" id="PTHR43311:SF1">
    <property type="entry name" value="GLUTAMYL-Q TRNA(ASP) SYNTHETASE"/>
    <property type="match status" value="1"/>
</dbReference>
<evidence type="ECO:0000256" key="7">
    <source>
        <dbReference type="RuleBase" id="RU363037"/>
    </source>
</evidence>
<dbReference type="InterPro" id="IPR020058">
    <property type="entry name" value="Glu/Gln-tRNA-synth_Ib_cat-dom"/>
</dbReference>
<keyword evidence="6 7" id="KW-0030">Aminoacyl-tRNA synthetase</keyword>
<protein>
    <submittedName>
        <fullName evidence="9">tRNA glutamyl-Q(34) synthetase GluQRS</fullName>
    </submittedName>
</protein>
<reference evidence="9" key="1">
    <citation type="submission" date="2020-10" db="EMBL/GenBank/DDBJ databases">
        <authorList>
            <person name="Gilroy R."/>
        </authorList>
    </citation>
    <scope>NUCLEOTIDE SEQUENCE</scope>
    <source>
        <strain evidence="9">35461</strain>
    </source>
</reference>
<evidence type="ECO:0000313" key="10">
    <source>
        <dbReference type="Proteomes" id="UP000886845"/>
    </source>
</evidence>
<evidence type="ECO:0000256" key="4">
    <source>
        <dbReference type="ARBA" id="ARBA00022833"/>
    </source>
</evidence>
<sequence length="301" mass="33091">MKRVGRLAPSPTGALHLGNVRTFMVAWLQMRACGGEVRLRIEDLDHPKHKAGAAEGLIEDLRWLGFDWDGPVVRQSDRLPLYREALTRLGPLYPCCCTRADILGAQSAPHPGEVLRYPGTCRRRVAPPPEGHLPAWRLPLGPEDDGRYVDAFAGPQTKTADALTGDFVLARGDAPAYVLAVVVDDHEMGVTDVVRGDDILPVTPAQNVLYRRLGWEPPTYWHVPLVVGPDGLRLAKRHGDTRVAAYREAGIAPGRILTALARSCGWLAPDETVATLADLLPRFTLDTLPHAPFIWRDDLLP</sequence>
<evidence type="ECO:0000256" key="1">
    <source>
        <dbReference type="ARBA" id="ARBA00022598"/>
    </source>
</evidence>
<comment type="caution">
    <text evidence="9">The sequence shown here is derived from an EMBL/GenBank/DDBJ whole genome shotgun (WGS) entry which is preliminary data.</text>
</comment>
<dbReference type="GO" id="GO:0005829">
    <property type="term" value="C:cytosol"/>
    <property type="evidence" value="ECO:0007669"/>
    <property type="project" value="TreeGrafter"/>
</dbReference>
<dbReference type="GO" id="GO:0006424">
    <property type="term" value="P:glutamyl-tRNA aminoacylation"/>
    <property type="evidence" value="ECO:0007669"/>
    <property type="project" value="TreeGrafter"/>
</dbReference>
<accession>A0A9D1T3E1</accession>
<dbReference type="EMBL" id="DVOR01000188">
    <property type="protein sequence ID" value="HIV09614.1"/>
    <property type="molecule type" value="Genomic_DNA"/>
</dbReference>
<evidence type="ECO:0000313" key="9">
    <source>
        <dbReference type="EMBL" id="HIV09614.1"/>
    </source>
</evidence>
<dbReference type="PRINTS" id="PR00987">
    <property type="entry name" value="TRNASYNTHGLU"/>
</dbReference>
<keyword evidence="7" id="KW-0648">Protein biosynthesis</keyword>
<dbReference type="PROSITE" id="PS00178">
    <property type="entry name" value="AA_TRNA_LIGASE_I"/>
    <property type="match status" value="1"/>
</dbReference>
<dbReference type="InterPro" id="IPR014729">
    <property type="entry name" value="Rossmann-like_a/b/a_fold"/>
</dbReference>
<evidence type="ECO:0000256" key="2">
    <source>
        <dbReference type="ARBA" id="ARBA00022723"/>
    </source>
</evidence>
<dbReference type="GO" id="GO:0005524">
    <property type="term" value="F:ATP binding"/>
    <property type="evidence" value="ECO:0007669"/>
    <property type="project" value="UniProtKB-KW"/>
</dbReference>
<dbReference type="Gene3D" id="3.40.50.620">
    <property type="entry name" value="HUPs"/>
    <property type="match status" value="1"/>
</dbReference>
<keyword evidence="5 7" id="KW-0067">ATP-binding</keyword>
<dbReference type="Proteomes" id="UP000886845">
    <property type="component" value="Unassembled WGS sequence"/>
</dbReference>
<keyword evidence="3 7" id="KW-0547">Nucleotide-binding</keyword>